<organism evidence="2 3">
    <name type="scientific">Podospora didyma</name>
    <dbReference type="NCBI Taxonomy" id="330526"/>
    <lineage>
        <taxon>Eukaryota</taxon>
        <taxon>Fungi</taxon>
        <taxon>Dikarya</taxon>
        <taxon>Ascomycota</taxon>
        <taxon>Pezizomycotina</taxon>
        <taxon>Sordariomycetes</taxon>
        <taxon>Sordariomycetidae</taxon>
        <taxon>Sordariales</taxon>
        <taxon>Podosporaceae</taxon>
        <taxon>Podospora</taxon>
    </lineage>
</organism>
<reference evidence="2" key="1">
    <citation type="journal article" date="2023" name="Mol. Phylogenet. Evol.">
        <title>Genome-scale phylogeny and comparative genomics of the fungal order Sordariales.</title>
        <authorList>
            <person name="Hensen N."/>
            <person name="Bonometti L."/>
            <person name="Westerberg I."/>
            <person name="Brannstrom I.O."/>
            <person name="Guillou S."/>
            <person name="Cros-Aarteil S."/>
            <person name="Calhoun S."/>
            <person name="Haridas S."/>
            <person name="Kuo A."/>
            <person name="Mondo S."/>
            <person name="Pangilinan J."/>
            <person name="Riley R."/>
            <person name="LaButti K."/>
            <person name="Andreopoulos B."/>
            <person name="Lipzen A."/>
            <person name="Chen C."/>
            <person name="Yan M."/>
            <person name="Daum C."/>
            <person name="Ng V."/>
            <person name="Clum A."/>
            <person name="Steindorff A."/>
            <person name="Ohm R.A."/>
            <person name="Martin F."/>
            <person name="Silar P."/>
            <person name="Natvig D.O."/>
            <person name="Lalanne C."/>
            <person name="Gautier V."/>
            <person name="Ament-Velasquez S.L."/>
            <person name="Kruys A."/>
            <person name="Hutchinson M.I."/>
            <person name="Powell A.J."/>
            <person name="Barry K."/>
            <person name="Miller A.N."/>
            <person name="Grigoriev I.V."/>
            <person name="Debuchy R."/>
            <person name="Gladieux P."/>
            <person name="Hiltunen Thoren M."/>
            <person name="Johannesson H."/>
        </authorList>
    </citation>
    <scope>NUCLEOTIDE SEQUENCE</scope>
    <source>
        <strain evidence="2">CBS 232.78</strain>
    </source>
</reference>
<dbReference type="EMBL" id="JAULSW010000007">
    <property type="protein sequence ID" value="KAK3375451.1"/>
    <property type="molecule type" value="Genomic_DNA"/>
</dbReference>
<reference evidence="2" key="2">
    <citation type="submission" date="2023-06" db="EMBL/GenBank/DDBJ databases">
        <authorList>
            <consortium name="Lawrence Berkeley National Laboratory"/>
            <person name="Haridas S."/>
            <person name="Hensen N."/>
            <person name="Bonometti L."/>
            <person name="Westerberg I."/>
            <person name="Brannstrom I.O."/>
            <person name="Guillou S."/>
            <person name="Cros-Aarteil S."/>
            <person name="Calhoun S."/>
            <person name="Kuo A."/>
            <person name="Mondo S."/>
            <person name="Pangilinan J."/>
            <person name="Riley R."/>
            <person name="LaButti K."/>
            <person name="Andreopoulos B."/>
            <person name="Lipzen A."/>
            <person name="Chen C."/>
            <person name="Yanf M."/>
            <person name="Daum C."/>
            <person name="Ng V."/>
            <person name="Clum A."/>
            <person name="Steindorff A."/>
            <person name="Ohm R."/>
            <person name="Martin F."/>
            <person name="Silar P."/>
            <person name="Natvig D."/>
            <person name="Lalanne C."/>
            <person name="Gautier V."/>
            <person name="Ament-velasquez S.L."/>
            <person name="Kruys A."/>
            <person name="Hutchinson M.I."/>
            <person name="Powell A.J."/>
            <person name="Barry K."/>
            <person name="Miller A.N."/>
            <person name="Grigoriev I.V."/>
            <person name="Debuchy R."/>
            <person name="Gladieux P."/>
            <person name="Thoren M.H."/>
            <person name="Johannesson H."/>
        </authorList>
    </citation>
    <scope>NUCLEOTIDE SEQUENCE</scope>
    <source>
        <strain evidence="2">CBS 232.78</strain>
    </source>
</reference>
<accession>A0AAE0KGA6</accession>
<feature type="region of interest" description="Disordered" evidence="1">
    <location>
        <begin position="77"/>
        <end position="106"/>
    </location>
</feature>
<comment type="caution">
    <text evidence="2">The sequence shown here is derived from an EMBL/GenBank/DDBJ whole genome shotgun (WGS) entry which is preliminary data.</text>
</comment>
<evidence type="ECO:0000313" key="2">
    <source>
        <dbReference type="EMBL" id="KAK3375451.1"/>
    </source>
</evidence>
<name>A0AAE0KGA6_9PEZI</name>
<gene>
    <name evidence="2" type="ORF">B0H63DRAFT_279489</name>
</gene>
<protein>
    <submittedName>
        <fullName evidence="2">Uncharacterized protein</fullName>
    </submittedName>
</protein>
<evidence type="ECO:0000313" key="3">
    <source>
        <dbReference type="Proteomes" id="UP001285441"/>
    </source>
</evidence>
<feature type="compositionally biased region" description="Basic and acidic residues" evidence="1">
    <location>
        <begin position="77"/>
        <end position="93"/>
    </location>
</feature>
<keyword evidence="3" id="KW-1185">Reference proteome</keyword>
<sequence>MTSTTGSPLEVHQRTLQSYAEMFLEDGRHKLLSSYAVQQIQQTNRQTKIYQDATHRVKKPSANKDAQKMLLAPKLEIDGPKRERNDDDKEMAVKKKRKKPTRRNGVKQNNVAYTFEQLMFVRYHKEDLGMEWKAVTSLFRERWPAPADKPHPERTLAGLESVFYRDNLRLPEMTDDGFMILDREGQPGQKKAETYEGFPFKTRVVKCREAKIPLSDAFPMELLNPANDYILPEHRELWRDRERISRQIQAFKHNEHMMQQQQMDQMFPTPPSHLLF</sequence>
<dbReference type="AlphaFoldDB" id="A0AAE0KGA6"/>
<feature type="compositionally biased region" description="Basic residues" evidence="1">
    <location>
        <begin position="94"/>
        <end position="105"/>
    </location>
</feature>
<proteinExistence type="predicted"/>
<dbReference type="Proteomes" id="UP001285441">
    <property type="component" value="Unassembled WGS sequence"/>
</dbReference>
<evidence type="ECO:0000256" key="1">
    <source>
        <dbReference type="SAM" id="MobiDB-lite"/>
    </source>
</evidence>